<sequence>MAKKYYGIKKGFDSKENRVVENIFVESWDECLSYVKGVKGAIYKSFQSLDEVKTYLSDDTKILKKGVDNYPLDVPHAYVDGSFNTATGKYGYGVVIILKGSIIHLESGTAENDSEKSLRQIAGELKGAIRAAQFAAEKKFKEIVIFHDYEGICHHATGGWERRDKSSQEYFEKMKDIREINNLNIIFVKVDSHTNDLFNELADEEAKKGAGLCPSGAVEKLIRNAKIKVNSGDIKDKLLDLISENNCDNIIVEESYNILNGFSQSIAENILQLQNEDDLMKYIEKLKDSEKKSLIKELWMRIKEK</sequence>
<dbReference type="Proteomes" id="UP001519308">
    <property type="component" value="Unassembled WGS sequence"/>
</dbReference>
<reference evidence="2 3" key="1">
    <citation type="submission" date="2021-03" db="EMBL/GenBank/DDBJ databases">
        <title>Genomic Encyclopedia of Type Strains, Phase IV (KMG-IV): sequencing the most valuable type-strain genomes for metagenomic binning, comparative biology and taxonomic classification.</title>
        <authorList>
            <person name="Goeker M."/>
        </authorList>
    </citation>
    <scope>NUCLEOTIDE SEQUENCE [LARGE SCALE GENOMIC DNA]</scope>
    <source>
        <strain evidence="2 3">DSM 28650</strain>
    </source>
</reference>
<proteinExistence type="predicted"/>
<dbReference type="PROSITE" id="PS50879">
    <property type="entry name" value="RNASE_H_1"/>
    <property type="match status" value="1"/>
</dbReference>
<dbReference type="InterPro" id="IPR011320">
    <property type="entry name" value="RNase_H1_N"/>
</dbReference>
<dbReference type="Gene3D" id="3.30.420.10">
    <property type="entry name" value="Ribonuclease H-like superfamily/Ribonuclease H"/>
    <property type="match status" value="1"/>
</dbReference>
<comment type="caution">
    <text evidence="2">The sequence shown here is derived from an EMBL/GenBank/DDBJ whole genome shotgun (WGS) entry which is preliminary data.</text>
</comment>
<evidence type="ECO:0000259" key="1">
    <source>
        <dbReference type="PROSITE" id="PS50879"/>
    </source>
</evidence>
<accession>A0ABS4KAA9</accession>
<dbReference type="SUPFAM" id="SSF53098">
    <property type="entry name" value="Ribonuclease H-like"/>
    <property type="match status" value="1"/>
</dbReference>
<dbReference type="InterPro" id="IPR002156">
    <property type="entry name" value="RNaseH_domain"/>
</dbReference>
<feature type="domain" description="RNase H type-1" evidence="1">
    <location>
        <begin position="71"/>
        <end position="211"/>
    </location>
</feature>
<evidence type="ECO:0000313" key="3">
    <source>
        <dbReference type="Proteomes" id="UP001519308"/>
    </source>
</evidence>
<keyword evidence="3" id="KW-1185">Reference proteome</keyword>
<dbReference type="InterPro" id="IPR012337">
    <property type="entry name" value="RNaseH-like_sf"/>
</dbReference>
<dbReference type="InterPro" id="IPR009027">
    <property type="entry name" value="Ribosomal_bL9/RNase_H1_N"/>
</dbReference>
<dbReference type="InterPro" id="IPR037056">
    <property type="entry name" value="RNase_H1_N_sf"/>
</dbReference>
<dbReference type="CDD" id="cd09277">
    <property type="entry name" value="RNase_HI_bacteria_like"/>
    <property type="match status" value="1"/>
</dbReference>
<evidence type="ECO:0000313" key="2">
    <source>
        <dbReference type="EMBL" id="MBP2024121.1"/>
    </source>
</evidence>
<dbReference type="InterPro" id="IPR036397">
    <property type="entry name" value="RNaseH_sf"/>
</dbReference>
<name>A0ABS4KAA9_9CLOT</name>
<keyword evidence="2" id="KW-0378">Hydrolase</keyword>
<dbReference type="SUPFAM" id="SSF55658">
    <property type="entry name" value="L9 N-domain-like"/>
    <property type="match status" value="1"/>
</dbReference>
<dbReference type="Pfam" id="PF00075">
    <property type="entry name" value="RNase_H"/>
    <property type="match status" value="1"/>
</dbReference>
<organism evidence="2 3">
    <name type="scientific">Clostridium punense</name>
    <dbReference type="NCBI Taxonomy" id="1054297"/>
    <lineage>
        <taxon>Bacteria</taxon>
        <taxon>Bacillati</taxon>
        <taxon>Bacillota</taxon>
        <taxon>Clostridia</taxon>
        <taxon>Eubacteriales</taxon>
        <taxon>Clostridiaceae</taxon>
        <taxon>Clostridium</taxon>
    </lineage>
</organism>
<dbReference type="GO" id="GO:0004523">
    <property type="term" value="F:RNA-DNA hybrid ribonuclease activity"/>
    <property type="evidence" value="ECO:0007669"/>
    <property type="project" value="UniProtKB-EC"/>
</dbReference>
<dbReference type="EC" id="3.1.26.4" evidence="2"/>
<dbReference type="EMBL" id="JAGGLL010000050">
    <property type="protein sequence ID" value="MBP2024121.1"/>
    <property type="molecule type" value="Genomic_DNA"/>
</dbReference>
<dbReference type="RefSeq" id="WP_021282538.1">
    <property type="nucleotide sequence ID" value="NZ_JAGGLL010000050.1"/>
</dbReference>
<protein>
    <submittedName>
        <fullName evidence="2">Ribonuclease HI</fullName>
        <ecNumber evidence="2">3.1.26.4</ecNumber>
    </submittedName>
</protein>
<dbReference type="Pfam" id="PF01693">
    <property type="entry name" value="Cauli_VI"/>
    <property type="match status" value="1"/>
</dbReference>
<dbReference type="Gene3D" id="3.40.970.10">
    <property type="entry name" value="Ribonuclease H1, N-terminal domain"/>
    <property type="match status" value="1"/>
</dbReference>
<gene>
    <name evidence="2" type="ORF">J2Z44_003976</name>
</gene>